<comment type="caution">
    <text evidence="1">The sequence shown here is derived from an EMBL/GenBank/DDBJ whole genome shotgun (WGS) entry which is preliminary data.</text>
</comment>
<dbReference type="RefSeq" id="WP_304448631.1">
    <property type="nucleotide sequence ID" value="NZ_JARRAH010000001.1"/>
</dbReference>
<reference evidence="1 2" key="1">
    <citation type="journal article" date="2019" name="Int. J. Syst. Evol. Microbiol.">
        <title>The Global Catalogue of Microorganisms (GCM) 10K type strain sequencing project: providing services to taxonomists for standard genome sequencing and annotation.</title>
        <authorList>
            <consortium name="The Broad Institute Genomics Platform"/>
            <consortium name="The Broad Institute Genome Sequencing Center for Infectious Disease"/>
            <person name="Wu L."/>
            <person name="Ma J."/>
        </authorList>
    </citation>
    <scope>NUCLEOTIDE SEQUENCE [LARGE SCALE GENOMIC DNA]</scope>
    <source>
        <strain evidence="1 2">PSRA2</strain>
    </source>
</reference>
<gene>
    <name evidence="1" type="ORF">ACFQHK_10600</name>
</gene>
<protein>
    <submittedName>
        <fullName evidence="1">Uncharacterized protein</fullName>
    </submittedName>
</protein>
<dbReference type="Proteomes" id="UP001596406">
    <property type="component" value="Unassembled WGS sequence"/>
</dbReference>
<sequence length="102" mass="11120">MQQSDHTHAPAYDDASYAADAAVERATAGEWGLVPGHLRTVVESVDDAPYPTQVQQVHHLAEDIERTLDAADPDHGRALAQLRSLRRVVEELQTITAAPTRA</sequence>
<proteinExistence type="predicted"/>
<name>A0ABD5UDI1_9EURY</name>
<keyword evidence="2" id="KW-1185">Reference proteome</keyword>
<dbReference type="AlphaFoldDB" id="A0ABD5UDI1"/>
<organism evidence="1 2">
    <name type="scientific">Halomarina ordinaria</name>
    <dbReference type="NCBI Taxonomy" id="3033939"/>
    <lineage>
        <taxon>Archaea</taxon>
        <taxon>Methanobacteriati</taxon>
        <taxon>Methanobacteriota</taxon>
        <taxon>Stenosarchaea group</taxon>
        <taxon>Halobacteria</taxon>
        <taxon>Halobacteriales</taxon>
        <taxon>Natronomonadaceae</taxon>
        <taxon>Halomarina</taxon>
    </lineage>
</organism>
<evidence type="ECO:0000313" key="2">
    <source>
        <dbReference type="Proteomes" id="UP001596406"/>
    </source>
</evidence>
<accession>A0ABD5UDI1</accession>
<dbReference type="EMBL" id="JBHSXM010000001">
    <property type="protein sequence ID" value="MFC6836958.1"/>
    <property type="molecule type" value="Genomic_DNA"/>
</dbReference>
<evidence type="ECO:0000313" key="1">
    <source>
        <dbReference type="EMBL" id="MFC6836958.1"/>
    </source>
</evidence>